<feature type="chain" id="PRO_5039094927" description="WxL domain-containing protein" evidence="2">
    <location>
        <begin position="25"/>
        <end position="553"/>
    </location>
</feature>
<keyword evidence="4" id="KW-1185">Reference proteome</keyword>
<evidence type="ECO:0000313" key="4">
    <source>
        <dbReference type="Proteomes" id="UP000623608"/>
    </source>
</evidence>
<dbReference type="EMBL" id="BOMY01000055">
    <property type="protein sequence ID" value="GIF26130.1"/>
    <property type="molecule type" value="Genomic_DNA"/>
</dbReference>
<organism evidence="3 4">
    <name type="scientific">Paractinoplanes tereljensis</name>
    <dbReference type="NCBI Taxonomy" id="571912"/>
    <lineage>
        <taxon>Bacteria</taxon>
        <taxon>Bacillati</taxon>
        <taxon>Actinomycetota</taxon>
        <taxon>Actinomycetes</taxon>
        <taxon>Micromonosporales</taxon>
        <taxon>Micromonosporaceae</taxon>
        <taxon>Paractinoplanes</taxon>
    </lineage>
</organism>
<proteinExistence type="predicted"/>
<dbReference type="Gene3D" id="2.60.40.230">
    <property type="entry name" value="Neocarzinostatin-like"/>
    <property type="match status" value="1"/>
</dbReference>
<feature type="signal peptide" evidence="2">
    <location>
        <begin position="1"/>
        <end position="24"/>
    </location>
</feature>
<gene>
    <name evidence="3" type="ORF">Ate02nite_88600</name>
</gene>
<sequence length="553" mass="53356">MKHSARKALTAVAAAGLTATAALVAVVTGAGPAAAYGPTANSLGCRLYFDPDGEGSSATTWADTFSLTTSPATPTPGQTVTVKLTAAAGPTNGPVALAIGSTPVYATVKIAGSQSGTVTLTQANYPAAKTAGYAKLGAFEATGSFVASAAGAGSLTVAQLRFANPDVETYCSDVGDRDQKRAPVDTTIVENYSVFGGGASITSVTGQTVTGYARKKNTINFSVTGLAPSATLTASLTDSTGGGTGEGSGTGTTDASGAGTGTLVVPDAPTAGSRAVSISDGTHTLTLPITILGSPTVAITPAGGGAGTAITVTGTNWDPGSTVTVGGYTGAGSSAKSSDAQITVTASATGTISTSFTVNDTTTKYIGASAYSVVSGAIFGFTAWAASADGCVAGTTGCKTTYQLSETVTAGNLAMSRGTGTSTITFSGVTLNGSAQSATGTLPAINVTDNRGSTFGWSLTGAVSDFTGVPAGTIAKSALTWTPACSDHTGVTTNAVVALAGAAGAVDGATLCSAPIAATGTGGSFDASAGLSLAVPPNQLAGAYSATLTITLS</sequence>
<reference evidence="3" key="1">
    <citation type="submission" date="2021-01" db="EMBL/GenBank/DDBJ databases">
        <title>Whole genome shotgun sequence of Actinoplanes tereljensis NBRC 105297.</title>
        <authorList>
            <person name="Komaki H."/>
            <person name="Tamura T."/>
        </authorList>
    </citation>
    <scope>NUCLEOTIDE SEQUENCE</scope>
    <source>
        <strain evidence="3">NBRC 105297</strain>
    </source>
</reference>
<evidence type="ECO:0008006" key="5">
    <source>
        <dbReference type="Google" id="ProtNLM"/>
    </source>
</evidence>
<keyword evidence="2" id="KW-0732">Signal</keyword>
<feature type="region of interest" description="Disordered" evidence="1">
    <location>
        <begin position="237"/>
        <end position="258"/>
    </location>
</feature>
<dbReference type="RefSeq" id="WP_203813911.1">
    <property type="nucleotide sequence ID" value="NZ_BOMY01000055.1"/>
</dbReference>
<comment type="caution">
    <text evidence="3">The sequence shown here is derived from an EMBL/GenBank/DDBJ whole genome shotgun (WGS) entry which is preliminary data.</text>
</comment>
<name>A0A919NXN1_9ACTN</name>
<dbReference type="Proteomes" id="UP000623608">
    <property type="component" value="Unassembled WGS sequence"/>
</dbReference>
<evidence type="ECO:0000256" key="1">
    <source>
        <dbReference type="SAM" id="MobiDB-lite"/>
    </source>
</evidence>
<accession>A0A919NXN1</accession>
<feature type="compositionally biased region" description="Gly residues" evidence="1">
    <location>
        <begin position="240"/>
        <end position="250"/>
    </location>
</feature>
<evidence type="ECO:0000256" key="2">
    <source>
        <dbReference type="SAM" id="SignalP"/>
    </source>
</evidence>
<evidence type="ECO:0000313" key="3">
    <source>
        <dbReference type="EMBL" id="GIF26130.1"/>
    </source>
</evidence>
<protein>
    <recommendedName>
        <fullName evidence="5">WxL domain-containing protein</fullName>
    </recommendedName>
</protein>
<dbReference type="AlphaFoldDB" id="A0A919NXN1"/>